<keyword evidence="3 4" id="KW-0472">Membrane</keyword>
<dbReference type="InterPro" id="IPR010645">
    <property type="entry name" value="MFS_4"/>
</dbReference>
<feature type="transmembrane region" description="Helical" evidence="4">
    <location>
        <begin position="325"/>
        <end position="344"/>
    </location>
</feature>
<sequence length="438" mass="45164">MFSPLPSSRSTTSLSGVATVSKLASASMTDSENTATPPSGLHRAWVVAFAGAAAVFCGLGLARFAFGMMLPSMSASLGLNYSQGGLLGFANMAGYLVAVLMTPLVLPRIGTRMAMTAGLILIALSMLGMALSERFLALCALYVLTGIGSGAVVLPAMSLMSPWFHPSHRGLAAGIVMSGPGFGIILTGFVVPQLVPFHGLLSWQTGWLVFAIITCLVAILTCALIRNHPHESGHLPYGRVAQAPLTQASASPRAGRARLLAHLGLIFAIYGATYMLYVTFIVTSMVDNFAMSQAGAGELWAWFGFLSIFSGVLFGWISDRIGRRAGMGLAFAALASAYLLVGFGTWMPGLYVSIILFGLAAWGVPVIMAASAGDYFGPAGAANALAALTLAFSAGQALGPVGAGLLAERTGDFSTSYAAAGAAAVVAILLITLLKAPR</sequence>
<keyword evidence="2 4" id="KW-1133">Transmembrane helix</keyword>
<organism evidence="6 7">
    <name type="scientific">Candidatus Accumulibacter phosphatis</name>
    <dbReference type="NCBI Taxonomy" id="327160"/>
    <lineage>
        <taxon>Bacteria</taxon>
        <taxon>Pseudomonadati</taxon>
        <taxon>Pseudomonadota</taxon>
        <taxon>Betaproteobacteria</taxon>
        <taxon>Candidatus Accumulibacter</taxon>
    </lineage>
</organism>
<feature type="transmembrane region" description="Helical" evidence="4">
    <location>
        <begin position="113"/>
        <end position="129"/>
    </location>
</feature>
<protein>
    <submittedName>
        <fullName evidence="6">MFS transporter</fullName>
    </submittedName>
</protein>
<evidence type="ECO:0000256" key="2">
    <source>
        <dbReference type="ARBA" id="ARBA00022989"/>
    </source>
</evidence>
<dbReference type="Pfam" id="PF06779">
    <property type="entry name" value="MFS_4"/>
    <property type="match status" value="1"/>
</dbReference>
<dbReference type="PANTHER" id="PTHR23537:SF1">
    <property type="entry name" value="SUGAR TRANSPORTER"/>
    <property type="match status" value="1"/>
</dbReference>
<reference evidence="6 7" key="1">
    <citation type="submission" date="2017-09" db="EMBL/GenBank/DDBJ databases">
        <title>Metagenomic Analysis Reveals Denitrifying Candidatus Accumulibacter and Flanking Population as a Source of N2O.</title>
        <authorList>
            <person name="Gao H."/>
            <person name="Mao Y."/>
            <person name="Zhao X."/>
            <person name="Liu W.-T."/>
            <person name="Zhang T."/>
            <person name="Wells G."/>
        </authorList>
    </citation>
    <scope>NUCLEOTIDE SEQUENCE [LARGE SCALE GENOMIC DNA]</scope>
    <source>
        <strain evidence="6">CANDO_2_IC</strain>
    </source>
</reference>
<dbReference type="PANTHER" id="PTHR23537">
    <property type="match status" value="1"/>
</dbReference>
<feature type="domain" description="Major facilitator superfamily (MFS) profile" evidence="5">
    <location>
        <begin position="46"/>
        <end position="438"/>
    </location>
</feature>
<dbReference type="AlphaFoldDB" id="A0A6A7RZ87"/>
<dbReference type="InterPro" id="IPR036259">
    <property type="entry name" value="MFS_trans_sf"/>
</dbReference>
<evidence type="ECO:0000259" key="5">
    <source>
        <dbReference type="PROSITE" id="PS50850"/>
    </source>
</evidence>
<feature type="transmembrane region" description="Helical" evidence="4">
    <location>
        <begin position="300"/>
        <end position="318"/>
    </location>
</feature>
<evidence type="ECO:0000256" key="1">
    <source>
        <dbReference type="ARBA" id="ARBA00022692"/>
    </source>
</evidence>
<evidence type="ECO:0000256" key="3">
    <source>
        <dbReference type="ARBA" id="ARBA00023136"/>
    </source>
</evidence>
<feature type="transmembrane region" description="Helical" evidence="4">
    <location>
        <begin position="207"/>
        <end position="225"/>
    </location>
</feature>
<dbReference type="EMBL" id="PDHS01000639">
    <property type="protein sequence ID" value="MQM32807.1"/>
    <property type="molecule type" value="Genomic_DNA"/>
</dbReference>
<evidence type="ECO:0000313" key="6">
    <source>
        <dbReference type="EMBL" id="MQM32807.1"/>
    </source>
</evidence>
<name>A0A6A7RZ87_9PROT</name>
<feature type="transmembrane region" description="Helical" evidence="4">
    <location>
        <begin position="384"/>
        <end position="407"/>
    </location>
</feature>
<dbReference type="GO" id="GO:0005886">
    <property type="term" value="C:plasma membrane"/>
    <property type="evidence" value="ECO:0007669"/>
    <property type="project" value="TreeGrafter"/>
</dbReference>
<keyword evidence="1 4" id="KW-0812">Transmembrane</keyword>
<dbReference type="InterPro" id="IPR020846">
    <property type="entry name" value="MFS_dom"/>
</dbReference>
<gene>
    <name evidence="6" type="ORF">CRU78_20890</name>
</gene>
<evidence type="ECO:0000256" key="4">
    <source>
        <dbReference type="SAM" id="Phobius"/>
    </source>
</evidence>
<accession>A0A6A7RZ87</accession>
<dbReference type="SUPFAM" id="SSF103473">
    <property type="entry name" value="MFS general substrate transporter"/>
    <property type="match status" value="1"/>
</dbReference>
<dbReference type="GO" id="GO:0022857">
    <property type="term" value="F:transmembrane transporter activity"/>
    <property type="evidence" value="ECO:0007669"/>
    <property type="project" value="InterPro"/>
</dbReference>
<evidence type="ECO:0000313" key="7">
    <source>
        <dbReference type="Proteomes" id="UP000342300"/>
    </source>
</evidence>
<feature type="transmembrane region" description="Helical" evidence="4">
    <location>
        <begin position="413"/>
        <end position="434"/>
    </location>
</feature>
<dbReference type="Gene3D" id="1.20.1250.20">
    <property type="entry name" value="MFS general substrate transporter like domains"/>
    <property type="match status" value="2"/>
</dbReference>
<proteinExistence type="predicted"/>
<feature type="transmembrane region" description="Helical" evidence="4">
    <location>
        <begin position="171"/>
        <end position="195"/>
    </location>
</feature>
<feature type="transmembrane region" description="Helical" evidence="4">
    <location>
        <begin position="135"/>
        <end position="159"/>
    </location>
</feature>
<feature type="transmembrane region" description="Helical" evidence="4">
    <location>
        <begin position="350"/>
        <end position="372"/>
    </location>
</feature>
<dbReference type="PROSITE" id="PS50850">
    <property type="entry name" value="MFS"/>
    <property type="match status" value="1"/>
</dbReference>
<feature type="transmembrane region" description="Helical" evidence="4">
    <location>
        <begin position="44"/>
        <end position="66"/>
    </location>
</feature>
<dbReference type="Proteomes" id="UP000342300">
    <property type="component" value="Unassembled WGS sequence"/>
</dbReference>
<comment type="caution">
    <text evidence="6">The sequence shown here is derived from an EMBL/GenBank/DDBJ whole genome shotgun (WGS) entry which is preliminary data.</text>
</comment>
<feature type="transmembrane region" description="Helical" evidence="4">
    <location>
        <begin position="259"/>
        <end position="280"/>
    </location>
</feature>
<feature type="transmembrane region" description="Helical" evidence="4">
    <location>
        <begin position="86"/>
        <end position="106"/>
    </location>
</feature>